<evidence type="ECO:0000256" key="5">
    <source>
        <dbReference type="ARBA" id="ARBA00023055"/>
    </source>
</evidence>
<keyword evidence="14" id="KW-1185">Reference proteome</keyword>
<evidence type="ECO:0000256" key="11">
    <source>
        <dbReference type="SAM" id="MobiDB-lite"/>
    </source>
</evidence>
<keyword evidence="5" id="KW-0445">Lipid transport</keyword>
<protein>
    <recommendedName>
        <fullName evidence="9">START domain-containing protein 1</fullName>
    </recommendedName>
</protein>
<name>A0AAY3ZT10_9TELE</name>
<dbReference type="AlphaFoldDB" id="A0AAY3ZT10"/>
<dbReference type="InterPro" id="IPR002913">
    <property type="entry name" value="START_lipid-bd_dom"/>
</dbReference>
<evidence type="ECO:0000313" key="14">
    <source>
        <dbReference type="Proteomes" id="UP000694580"/>
    </source>
</evidence>
<gene>
    <name evidence="13" type="primary">STAR</name>
</gene>
<dbReference type="PANTHER" id="PTHR46489:SF2">
    <property type="entry name" value="START DOMAIN-CONTAINING PROTEIN 1"/>
    <property type="match status" value="1"/>
</dbReference>
<proteinExistence type="predicted"/>
<evidence type="ECO:0000256" key="7">
    <source>
        <dbReference type="ARBA" id="ARBA00023128"/>
    </source>
</evidence>
<keyword evidence="7" id="KW-0496">Mitochondrion</keyword>
<dbReference type="GO" id="GO:0120020">
    <property type="term" value="F:cholesterol transfer activity"/>
    <property type="evidence" value="ECO:0007669"/>
    <property type="project" value="InterPro"/>
</dbReference>
<dbReference type="GO" id="GO:0050810">
    <property type="term" value="P:regulation of steroid biosynthetic process"/>
    <property type="evidence" value="ECO:0007669"/>
    <property type="project" value="TreeGrafter"/>
</dbReference>
<comment type="subcellular location">
    <subcellularLocation>
        <location evidence="1">Mitochondrion</location>
    </subcellularLocation>
</comment>
<evidence type="ECO:0000256" key="3">
    <source>
        <dbReference type="ARBA" id="ARBA00011279"/>
    </source>
</evidence>
<dbReference type="PROSITE" id="PS50848">
    <property type="entry name" value="START"/>
    <property type="match status" value="1"/>
</dbReference>
<dbReference type="SUPFAM" id="SSF55961">
    <property type="entry name" value="Bet v1-like"/>
    <property type="match status" value="1"/>
</dbReference>
<dbReference type="PANTHER" id="PTHR46489">
    <property type="entry name" value="STEROIDOGENIC ACUTE REGULATORY PROTEIN, MITOCHONDRIAL"/>
    <property type="match status" value="1"/>
</dbReference>
<keyword evidence="8" id="KW-0755">Steroidogenesis</keyword>
<dbReference type="GO" id="GO:0006694">
    <property type="term" value="P:steroid biosynthetic process"/>
    <property type="evidence" value="ECO:0007669"/>
    <property type="project" value="UniProtKB-KW"/>
</dbReference>
<comment type="pathway">
    <text evidence="2">Steroid metabolism; cholesterol metabolism.</text>
</comment>
<dbReference type="GeneTree" id="ENSGT00940000165645"/>
<keyword evidence="4" id="KW-0813">Transport</keyword>
<dbReference type="GO" id="GO:0015485">
    <property type="term" value="F:cholesterol binding"/>
    <property type="evidence" value="ECO:0007669"/>
    <property type="project" value="InterPro"/>
</dbReference>
<comment type="catalytic activity">
    <reaction evidence="10">
        <text>cholesterol(in) = cholesterol(out)</text>
        <dbReference type="Rhea" id="RHEA:39747"/>
        <dbReference type="ChEBI" id="CHEBI:16113"/>
    </reaction>
</comment>
<reference evidence="13" key="3">
    <citation type="submission" date="2025-09" db="UniProtKB">
        <authorList>
            <consortium name="Ensembl"/>
        </authorList>
    </citation>
    <scope>IDENTIFICATION</scope>
</reference>
<comment type="subunit">
    <text evidence="3">May interact with TSPO.</text>
</comment>
<evidence type="ECO:0000256" key="8">
    <source>
        <dbReference type="ARBA" id="ARBA00023250"/>
    </source>
</evidence>
<accession>A0AAY3ZT10</accession>
<dbReference type="SMART" id="SM00234">
    <property type="entry name" value="START"/>
    <property type="match status" value="1"/>
</dbReference>
<feature type="region of interest" description="Disordered" evidence="11">
    <location>
        <begin position="258"/>
        <end position="281"/>
    </location>
</feature>
<evidence type="ECO:0000256" key="4">
    <source>
        <dbReference type="ARBA" id="ARBA00022448"/>
    </source>
</evidence>
<dbReference type="InterPro" id="IPR023393">
    <property type="entry name" value="START-like_dom_sf"/>
</dbReference>
<evidence type="ECO:0000256" key="10">
    <source>
        <dbReference type="ARBA" id="ARBA00034049"/>
    </source>
</evidence>
<organism evidence="13 14">
    <name type="scientific">Denticeps clupeoides</name>
    <name type="common">denticle herring</name>
    <dbReference type="NCBI Taxonomy" id="299321"/>
    <lineage>
        <taxon>Eukaryota</taxon>
        <taxon>Metazoa</taxon>
        <taxon>Chordata</taxon>
        <taxon>Craniata</taxon>
        <taxon>Vertebrata</taxon>
        <taxon>Euteleostomi</taxon>
        <taxon>Actinopterygii</taxon>
        <taxon>Neopterygii</taxon>
        <taxon>Teleostei</taxon>
        <taxon>Clupei</taxon>
        <taxon>Clupeiformes</taxon>
        <taxon>Denticipitoidei</taxon>
        <taxon>Denticipitidae</taxon>
        <taxon>Denticeps</taxon>
    </lineage>
</organism>
<evidence type="ECO:0000256" key="6">
    <source>
        <dbReference type="ARBA" id="ARBA00023121"/>
    </source>
</evidence>
<dbReference type="InterPro" id="IPR000799">
    <property type="entry name" value="StAR-like"/>
</dbReference>
<reference evidence="13" key="2">
    <citation type="submission" date="2025-08" db="UniProtKB">
        <authorList>
            <consortium name="Ensembl"/>
        </authorList>
    </citation>
    <scope>IDENTIFICATION</scope>
</reference>
<dbReference type="PRINTS" id="PR00978">
    <property type="entry name" value="STARPROTEIN"/>
</dbReference>
<sequence>MLPAVVKLCCGITYPHLRSMAGNSSLCESEDPFCPSLRTKHPFMPHRSDVRPVRLREEELSYVQQGQEALRKALEIVEDKNGWKTETIQENGDVIYSKVLPGGRKVFRLEAVLEASPEVLCDVLFVRVEEMCRWNPSISHIKVLRSVGAETMVTHEVTAETAGNLIGQRDFLSVRHCCKQKSRIYLAGAATHLESFMPQRGFVRAEDGPTCIILQAVDDGSRRSRFTWLLNMDVKGWLPKSIVNQALPRAQADFTKHLRRAKSTGSSERGIRHPGEISTPL</sequence>
<reference evidence="13 14" key="1">
    <citation type="submission" date="2020-06" db="EMBL/GenBank/DDBJ databases">
        <authorList>
            <consortium name="Wellcome Sanger Institute Data Sharing"/>
        </authorList>
    </citation>
    <scope>NUCLEOTIDE SEQUENCE [LARGE SCALE GENOMIC DNA]</scope>
</reference>
<evidence type="ECO:0000256" key="1">
    <source>
        <dbReference type="ARBA" id="ARBA00004173"/>
    </source>
</evidence>
<evidence type="ECO:0000256" key="9">
    <source>
        <dbReference type="ARBA" id="ARBA00032620"/>
    </source>
</evidence>
<dbReference type="InterPro" id="IPR029866">
    <property type="entry name" value="StAR"/>
</dbReference>
<dbReference type="GO" id="GO:0005739">
    <property type="term" value="C:mitochondrion"/>
    <property type="evidence" value="ECO:0007669"/>
    <property type="project" value="UniProtKB-SubCell"/>
</dbReference>
<dbReference type="Gene3D" id="3.30.530.20">
    <property type="match status" value="1"/>
</dbReference>
<feature type="domain" description="START" evidence="12">
    <location>
        <begin position="79"/>
        <end position="267"/>
    </location>
</feature>
<keyword evidence="6" id="KW-0446">Lipid-binding</keyword>
<dbReference type="GO" id="GO:0032367">
    <property type="term" value="P:intracellular cholesterol transport"/>
    <property type="evidence" value="ECO:0007669"/>
    <property type="project" value="TreeGrafter"/>
</dbReference>
<evidence type="ECO:0000256" key="2">
    <source>
        <dbReference type="ARBA" id="ARBA00004731"/>
    </source>
</evidence>
<dbReference type="Proteomes" id="UP000694580">
    <property type="component" value="Chromosome 2"/>
</dbReference>
<dbReference type="Ensembl" id="ENSDCDT00010000102.1">
    <property type="protein sequence ID" value="ENSDCDP00010000098.1"/>
    <property type="gene ID" value="ENSDCDG00010000048.1"/>
</dbReference>
<dbReference type="Pfam" id="PF01852">
    <property type="entry name" value="START"/>
    <property type="match status" value="1"/>
</dbReference>
<evidence type="ECO:0000313" key="13">
    <source>
        <dbReference type="Ensembl" id="ENSDCDP00010000098.1"/>
    </source>
</evidence>
<evidence type="ECO:0000259" key="12">
    <source>
        <dbReference type="PROSITE" id="PS50848"/>
    </source>
</evidence>